<sequence>MVSFFARLACATVFVLAFAATALAEGFALYEYSARGIALGGSLVARKPDASAIAYNPALLARLPGVNVMAGVSTITPIGKIDTYENGEKETTGLRKSTWAIPHLYYTHQINDKFTLGVGEFTRYGLGFEYPHNWPGRFNIYEVSLQSASIAPNLAWAATDKLSLAAGPEIVYVNLDLKKRANVPLRLPDGRTTPYTMEVDSNIQDASDTSIGWNVSGHYQFNDQWAVGLLYRSQVRVHAKGEVEYTMINSNSPIPGLAQGNFDAGFHDGKAHSTVILPDSYTGGIAFTPIPELSFEFAATYTRWSSFRDLNIHLPQPIGESRNHKHWKDVWRLGFGVEYSPLDWLTMRAGYVFDQSPMPTGNNQDYLVPTNDRNIWSLGLGFNWESWTLDLAYAFIDAKSRIYHANAETNVLRSRTHESSATHIGSISLSYRF</sequence>
<reference evidence="9" key="1">
    <citation type="submission" date="2016-04" db="EMBL/GenBank/DDBJ databases">
        <authorList>
            <person name="Evans L.H."/>
            <person name="Alamgir A."/>
            <person name="Owens N."/>
            <person name="Weber N.D."/>
            <person name="Virtaneva K."/>
            <person name="Barbian K."/>
            <person name="Babar A."/>
            <person name="Rosenke K."/>
        </authorList>
    </citation>
    <scope>NUCLEOTIDE SEQUENCE</scope>
    <source>
        <strain evidence="9">86</strain>
    </source>
</reference>
<keyword evidence="3" id="KW-1134">Transmembrane beta strand</keyword>
<evidence type="ECO:0000256" key="6">
    <source>
        <dbReference type="ARBA" id="ARBA00023136"/>
    </source>
</evidence>
<feature type="signal peptide" evidence="8">
    <location>
        <begin position="1"/>
        <end position="24"/>
    </location>
</feature>
<keyword evidence="5 8" id="KW-0732">Signal</keyword>
<dbReference type="SUPFAM" id="SSF56935">
    <property type="entry name" value="Porins"/>
    <property type="match status" value="1"/>
</dbReference>
<evidence type="ECO:0000256" key="5">
    <source>
        <dbReference type="ARBA" id="ARBA00022729"/>
    </source>
</evidence>
<evidence type="ECO:0000256" key="2">
    <source>
        <dbReference type="ARBA" id="ARBA00008163"/>
    </source>
</evidence>
<dbReference type="AlphaFoldDB" id="A0A212JGI5"/>
<comment type="similarity">
    <text evidence="2">Belongs to the OmpP1/FadL family.</text>
</comment>
<dbReference type="PANTHER" id="PTHR35093:SF8">
    <property type="entry name" value="OUTER MEMBRANE PROTEIN NMB0088-RELATED"/>
    <property type="match status" value="1"/>
</dbReference>
<dbReference type="GO" id="GO:0015483">
    <property type="term" value="F:long-chain fatty acid transporting porin activity"/>
    <property type="evidence" value="ECO:0007669"/>
    <property type="project" value="TreeGrafter"/>
</dbReference>
<evidence type="ECO:0000256" key="4">
    <source>
        <dbReference type="ARBA" id="ARBA00022692"/>
    </source>
</evidence>
<evidence type="ECO:0000256" key="8">
    <source>
        <dbReference type="SAM" id="SignalP"/>
    </source>
</evidence>
<organism evidence="9">
    <name type="scientific">uncultured delta proteobacterium</name>
    <dbReference type="NCBI Taxonomy" id="34034"/>
    <lineage>
        <taxon>Bacteria</taxon>
        <taxon>Deltaproteobacteria</taxon>
        <taxon>environmental samples</taxon>
    </lineage>
</organism>
<dbReference type="Gene3D" id="2.40.160.60">
    <property type="entry name" value="Outer membrane protein transport protein (OMPP1/FadL/TodX)"/>
    <property type="match status" value="1"/>
</dbReference>
<gene>
    <name evidence="9" type="ORF">KL86DPRO_11404</name>
</gene>
<feature type="chain" id="PRO_5012668207" evidence="8">
    <location>
        <begin position="25"/>
        <end position="433"/>
    </location>
</feature>
<name>A0A212JGI5_9DELT</name>
<keyword evidence="7" id="KW-0998">Cell outer membrane</keyword>
<dbReference type="GO" id="GO:0009279">
    <property type="term" value="C:cell outer membrane"/>
    <property type="evidence" value="ECO:0007669"/>
    <property type="project" value="UniProtKB-SubCell"/>
</dbReference>
<evidence type="ECO:0000256" key="7">
    <source>
        <dbReference type="ARBA" id="ARBA00023237"/>
    </source>
</evidence>
<dbReference type="PANTHER" id="PTHR35093">
    <property type="entry name" value="OUTER MEMBRANE PROTEIN NMB0088-RELATED"/>
    <property type="match status" value="1"/>
</dbReference>
<keyword evidence="4" id="KW-0812">Transmembrane</keyword>
<dbReference type="Pfam" id="PF03349">
    <property type="entry name" value="Toluene_X"/>
    <property type="match status" value="1"/>
</dbReference>
<accession>A0A212JGI5</accession>
<dbReference type="InterPro" id="IPR005017">
    <property type="entry name" value="OMPP1/FadL/TodX"/>
</dbReference>
<comment type="subcellular location">
    <subcellularLocation>
        <location evidence="1">Cell outer membrane</location>
        <topology evidence="1">Multi-pass membrane protein</topology>
    </subcellularLocation>
</comment>
<proteinExistence type="inferred from homology"/>
<dbReference type="EMBL" id="FLUQ01000001">
    <property type="protein sequence ID" value="SBV98530.1"/>
    <property type="molecule type" value="Genomic_DNA"/>
</dbReference>
<evidence type="ECO:0000256" key="3">
    <source>
        <dbReference type="ARBA" id="ARBA00022452"/>
    </source>
</evidence>
<protein>
    <submittedName>
        <fullName evidence="9">Membrane protein involved in aromatic hydrocarbon degradation</fullName>
    </submittedName>
</protein>
<evidence type="ECO:0000313" key="9">
    <source>
        <dbReference type="EMBL" id="SBV98530.1"/>
    </source>
</evidence>
<evidence type="ECO:0000256" key="1">
    <source>
        <dbReference type="ARBA" id="ARBA00004571"/>
    </source>
</evidence>
<keyword evidence="6" id="KW-0472">Membrane</keyword>